<proteinExistence type="predicted"/>
<feature type="domain" description="ABC-type transport auxiliary lipoprotein component" evidence="2">
    <location>
        <begin position="42"/>
        <end position="193"/>
    </location>
</feature>
<dbReference type="Proteomes" id="UP000094256">
    <property type="component" value="Chromosome"/>
</dbReference>
<keyword evidence="4" id="KW-1185">Reference proteome</keyword>
<dbReference type="PROSITE" id="PS51257">
    <property type="entry name" value="PROKAR_LIPOPROTEIN"/>
    <property type="match status" value="1"/>
</dbReference>
<evidence type="ECO:0000313" key="4">
    <source>
        <dbReference type="Proteomes" id="UP000094256"/>
    </source>
</evidence>
<dbReference type="Pfam" id="PF03886">
    <property type="entry name" value="ABC_trans_aux"/>
    <property type="match status" value="1"/>
</dbReference>
<evidence type="ECO:0000256" key="1">
    <source>
        <dbReference type="SAM" id="SignalP"/>
    </source>
</evidence>
<keyword evidence="1" id="KW-0732">Signal</keyword>
<feature type="chain" id="PRO_5008556137" evidence="1">
    <location>
        <begin position="25"/>
        <end position="198"/>
    </location>
</feature>
<dbReference type="SUPFAM" id="SSF159594">
    <property type="entry name" value="XCC0632-like"/>
    <property type="match status" value="1"/>
</dbReference>
<dbReference type="AlphaFoldDB" id="A0A1B3Z8C0"/>
<sequence length="198" mass="20349">MRPLSLKASVALAALASLSGCISLAPKPPASLLTITSTTALPTGQDQSSATASTIVIQVPAVSQALAGNRIPVQINDTSIAYVPKAMWVEPPARLFARLVSDTVAAKTGRVVLSVSQFRADPGARLSGELRSFGIDATSKQAVVAFDAALIRDDKNVIDKKRFSASVPVATIDANGSAAALNQAANQVAGEVADWVGK</sequence>
<accession>A0A1B3Z8C0</accession>
<dbReference type="InterPro" id="IPR005586">
    <property type="entry name" value="ABC_trans_aux"/>
</dbReference>
<feature type="signal peptide" evidence="1">
    <location>
        <begin position="1"/>
        <end position="24"/>
    </location>
</feature>
<reference evidence="3 4" key="1">
    <citation type="submission" date="2016-01" db="EMBL/GenBank/DDBJ databases">
        <title>Complete genome and mega plasmid sequence of Sphingomonas panacis DCY99 elicits systemic resistance in rice to Xanthomonas oryzae.</title>
        <authorList>
            <person name="Kim Y.J."/>
            <person name="Yang D.C."/>
            <person name="Sing P."/>
        </authorList>
    </citation>
    <scope>NUCLEOTIDE SEQUENCE [LARGE SCALE GENOMIC DNA]</scope>
    <source>
        <strain evidence="3 4">DCY99</strain>
    </source>
</reference>
<dbReference type="STRING" id="1560345.AWL63_06525"/>
<gene>
    <name evidence="3" type="ORF">AWL63_06525</name>
</gene>
<dbReference type="EMBL" id="CP014168">
    <property type="protein sequence ID" value="AOH83677.1"/>
    <property type="molecule type" value="Genomic_DNA"/>
</dbReference>
<dbReference type="KEGG" id="span:AWL63_06525"/>
<name>A0A1B3Z8C0_9SPHN</name>
<organism evidence="3 4">
    <name type="scientific">Sphingomonas panacis</name>
    <dbReference type="NCBI Taxonomy" id="1560345"/>
    <lineage>
        <taxon>Bacteria</taxon>
        <taxon>Pseudomonadati</taxon>
        <taxon>Pseudomonadota</taxon>
        <taxon>Alphaproteobacteria</taxon>
        <taxon>Sphingomonadales</taxon>
        <taxon>Sphingomonadaceae</taxon>
        <taxon>Sphingomonas</taxon>
    </lineage>
</organism>
<evidence type="ECO:0000259" key="2">
    <source>
        <dbReference type="Pfam" id="PF03886"/>
    </source>
</evidence>
<dbReference type="RefSeq" id="WP_069204245.1">
    <property type="nucleotide sequence ID" value="NZ_CP014168.1"/>
</dbReference>
<protein>
    <submittedName>
        <fullName evidence="3">ABC transporter</fullName>
    </submittedName>
</protein>
<evidence type="ECO:0000313" key="3">
    <source>
        <dbReference type="EMBL" id="AOH83677.1"/>
    </source>
</evidence>
<dbReference type="Gene3D" id="3.40.50.10610">
    <property type="entry name" value="ABC-type transport auxiliary lipoprotein component"/>
    <property type="match status" value="1"/>
</dbReference>
<dbReference type="OrthoDB" id="7391077at2"/>